<proteinExistence type="inferred from homology"/>
<dbReference type="RefSeq" id="WP_073323355.1">
    <property type="nucleotide sequence ID" value="NZ_FQWD01000004.1"/>
</dbReference>
<dbReference type="CDD" id="cd16352">
    <property type="entry name" value="CheD"/>
    <property type="match status" value="1"/>
</dbReference>
<dbReference type="SUPFAM" id="SSF64438">
    <property type="entry name" value="CNF1/YfiH-like putative cysteine hydrolases"/>
    <property type="match status" value="1"/>
</dbReference>
<dbReference type="Proteomes" id="UP000184520">
    <property type="component" value="Unassembled WGS sequence"/>
</dbReference>
<reference evidence="5" key="1">
    <citation type="submission" date="2016-11" db="EMBL/GenBank/DDBJ databases">
        <authorList>
            <person name="Varghese N."/>
            <person name="Submissions S."/>
        </authorList>
    </citation>
    <scope>NUCLEOTIDE SEQUENCE [LARGE SCALE GENOMIC DNA]</scope>
    <source>
        <strain evidence="5">CGMCC 1.8995</strain>
    </source>
</reference>
<evidence type="ECO:0000256" key="2">
    <source>
        <dbReference type="ARBA" id="ARBA00022801"/>
    </source>
</evidence>
<evidence type="ECO:0000313" key="4">
    <source>
        <dbReference type="EMBL" id="SHG66569.1"/>
    </source>
</evidence>
<dbReference type="Pfam" id="PF03975">
    <property type="entry name" value="CheD"/>
    <property type="match status" value="1"/>
</dbReference>
<evidence type="ECO:0000256" key="3">
    <source>
        <dbReference type="HAMAP-Rule" id="MF_01440"/>
    </source>
</evidence>
<keyword evidence="2 3" id="KW-0378">Hydrolase</keyword>
<comment type="function">
    <text evidence="3">Probably deamidates glutamine residues to glutamate on methyl-accepting chemotaxis receptors (MCPs), playing an important role in chemotaxis.</text>
</comment>
<keyword evidence="1 3" id="KW-0145">Chemotaxis</keyword>
<dbReference type="Gene3D" id="3.30.1330.200">
    <property type="match status" value="1"/>
</dbReference>
<protein>
    <recommendedName>
        <fullName evidence="3">Probable chemoreceptor glutamine deamidase CheD</fullName>
        <ecNumber evidence="3">3.5.1.44</ecNumber>
    </recommendedName>
</protein>
<evidence type="ECO:0000313" key="5">
    <source>
        <dbReference type="Proteomes" id="UP000184520"/>
    </source>
</evidence>
<dbReference type="PANTHER" id="PTHR35147:SF2">
    <property type="entry name" value="CHEMORECEPTOR GLUTAMINE DEAMIDASE CHED-RELATED"/>
    <property type="match status" value="1"/>
</dbReference>
<dbReference type="EC" id="3.5.1.44" evidence="3"/>
<dbReference type="NCBIfam" id="NF010013">
    <property type="entry name" value="PRK13487.1"/>
    <property type="match status" value="1"/>
</dbReference>
<organism evidence="4 5">
    <name type="scientific">Marisediminitalea aggregata</name>
    <dbReference type="NCBI Taxonomy" id="634436"/>
    <lineage>
        <taxon>Bacteria</taxon>
        <taxon>Pseudomonadati</taxon>
        <taxon>Pseudomonadota</taxon>
        <taxon>Gammaproteobacteria</taxon>
        <taxon>Alteromonadales</taxon>
        <taxon>Alteromonadaceae</taxon>
        <taxon>Marisediminitalea</taxon>
    </lineage>
</organism>
<dbReference type="STRING" id="634436.SAMN05216361_2730"/>
<comment type="similarity">
    <text evidence="3">Belongs to the CheD family.</text>
</comment>
<accession>A0A1M5LPN0</accession>
<dbReference type="InterPro" id="IPR011324">
    <property type="entry name" value="Cytotoxic_necrot_fac-like_cat"/>
</dbReference>
<name>A0A1M5LPN0_9ALTE</name>
<gene>
    <name evidence="3" type="primary">cheD</name>
    <name evidence="4" type="ORF">SAMN05216361_2730</name>
</gene>
<dbReference type="EMBL" id="FQWD01000004">
    <property type="protein sequence ID" value="SHG66569.1"/>
    <property type="molecule type" value="Genomic_DNA"/>
</dbReference>
<dbReference type="AlphaFoldDB" id="A0A1M5LPN0"/>
<dbReference type="GO" id="GO:0050568">
    <property type="term" value="F:protein-glutamine glutaminase activity"/>
    <property type="evidence" value="ECO:0007669"/>
    <property type="project" value="UniProtKB-UniRule"/>
</dbReference>
<dbReference type="HAMAP" id="MF_01440">
    <property type="entry name" value="CheD"/>
    <property type="match status" value="1"/>
</dbReference>
<keyword evidence="5" id="KW-1185">Reference proteome</keyword>
<comment type="catalytic activity">
    <reaction evidence="3">
        <text>L-glutaminyl-[protein] + H2O = L-glutamyl-[protein] + NH4(+)</text>
        <dbReference type="Rhea" id="RHEA:16441"/>
        <dbReference type="Rhea" id="RHEA-COMP:10207"/>
        <dbReference type="Rhea" id="RHEA-COMP:10208"/>
        <dbReference type="ChEBI" id="CHEBI:15377"/>
        <dbReference type="ChEBI" id="CHEBI:28938"/>
        <dbReference type="ChEBI" id="CHEBI:29973"/>
        <dbReference type="ChEBI" id="CHEBI:30011"/>
        <dbReference type="EC" id="3.5.1.44"/>
    </reaction>
</comment>
<sequence length="195" mass="21727">MDDAFGEFNTVPIAYFDTHFQREAIKLLPGQYFATSGDKLIVTVLGSCVAACIRDPMAGVGGMNHFMLPTATREDATVRSAITRYGQHAMTILIEDLEKLGGQRSRFEAKVFGGGKVLNGFDKCDVGQTNAAFVQHFLSETGIPVVGQDLCQDYARKIYYTPATGDVHMKRIRRFNNTTIFERERQHRQALLLKG</sequence>
<dbReference type="OrthoDB" id="9807202at2"/>
<dbReference type="PANTHER" id="PTHR35147">
    <property type="entry name" value="CHEMORECEPTOR GLUTAMINE DEAMIDASE CHED-RELATED"/>
    <property type="match status" value="1"/>
</dbReference>
<dbReference type="GO" id="GO:0006935">
    <property type="term" value="P:chemotaxis"/>
    <property type="evidence" value="ECO:0007669"/>
    <property type="project" value="UniProtKB-UniRule"/>
</dbReference>
<dbReference type="InterPro" id="IPR038592">
    <property type="entry name" value="CheD-like_sf"/>
</dbReference>
<dbReference type="InterPro" id="IPR005659">
    <property type="entry name" value="Chemorcpt_Glu_NH3ase_CheD"/>
</dbReference>
<evidence type="ECO:0000256" key="1">
    <source>
        <dbReference type="ARBA" id="ARBA00022500"/>
    </source>
</evidence>